<proteinExistence type="predicted"/>
<feature type="domain" description="DUF551" evidence="1">
    <location>
        <begin position="51"/>
        <end position="112"/>
    </location>
</feature>
<dbReference type="RefSeq" id="WP_108686874.1">
    <property type="nucleotide sequence ID" value="NZ_QCYK01000002.1"/>
</dbReference>
<keyword evidence="3" id="KW-1185">Reference proteome</keyword>
<evidence type="ECO:0000313" key="2">
    <source>
        <dbReference type="EMBL" id="PUZ25037.1"/>
    </source>
</evidence>
<protein>
    <recommendedName>
        <fullName evidence="1">DUF551 domain-containing protein</fullName>
    </recommendedName>
</protein>
<sequence>MSILEQKTQEAAERQLNHHIYNEDIESGESPYESFRIGFTDGVEWGRGPEAWISVEDGLPDKEKGKNYSKFYPVVSECEFYAAAYDFDAKDWFDRSGEEVLVTHWQPMPQLPKK</sequence>
<comment type="caution">
    <text evidence="2">The sequence shown here is derived from an EMBL/GenBank/DDBJ whole genome shotgun (WGS) entry which is preliminary data.</text>
</comment>
<dbReference type="Pfam" id="PF04448">
    <property type="entry name" value="DUF551"/>
    <property type="match status" value="1"/>
</dbReference>
<reference evidence="2 3" key="1">
    <citation type="submission" date="2018-04" db="EMBL/GenBank/DDBJ databases">
        <title>Chitinophaga fuyangensis sp. nov., isolated from soil in a chemical factory.</title>
        <authorList>
            <person name="Chen K."/>
        </authorList>
    </citation>
    <scope>NUCLEOTIDE SEQUENCE [LARGE SCALE GENOMIC DNA]</scope>
    <source>
        <strain evidence="2 3">LY-1</strain>
    </source>
</reference>
<gene>
    <name evidence="2" type="ORF">DCC81_12040</name>
</gene>
<accession>A0A2T7BFH6</accession>
<dbReference type="InterPro" id="IPR007539">
    <property type="entry name" value="DUF551"/>
</dbReference>
<organism evidence="2 3">
    <name type="scientific">Chitinophaga parva</name>
    <dbReference type="NCBI Taxonomy" id="2169414"/>
    <lineage>
        <taxon>Bacteria</taxon>
        <taxon>Pseudomonadati</taxon>
        <taxon>Bacteroidota</taxon>
        <taxon>Chitinophagia</taxon>
        <taxon>Chitinophagales</taxon>
        <taxon>Chitinophagaceae</taxon>
        <taxon>Chitinophaga</taxon>
    </lineage>
</organism>
<name>A0A2T7BFH6_9BACT</name>
<dbReference type="EMBL" id="QCYK01000002">
    <property type="protein sequence ID" value="PUZ25037.1"/>
    <property type="molecule type" value="Genomic_DNA"/>
</dbReference>
<dbReference type="OrthoDB" id="1041582at2"/>
<evidence type="ECO:0000313" key="3">
    <source>
        <dbReference type="Proteomes" id="UP000244450"/>
    </source>
</evidence>
<dbReference type="AlphaFoldDB" id="A0A2T7BFH6"/>
<dbReference type="Proteomes" id="UP000244450">
    <property type="component" value="Unassembled WGS sequence"/>
</dbReference>
<evidence type="ECO:0000259" key="1">
    <source>
        <dbReference type="Pfam" id="PF04448"/>
    </source>
</evidence>